<dbReference type="Proteomes" id="UP001239111">
    <property type="component" value="Chromosome 4"/>
</dbReference>
<gene>
    <name evidence="1" type="ORF">QAD02_007540</name>
</gene>
<evidence type="ECO:0000313" key="2">
    <source>
        <dbReference type="Proteomes" id="UP001239111"/>
    </source>
</evidence>
<name>A0ACC2N4K4_9HYME</name>
<reference evidence="1" key="1">
    <citation type="submission" date="2023-04" db="EMBL/GenBank/DDBJ databases">
        <title>A chromosome-level genome assembly of the parasitoid wasp Eretmocerus hayati.</title>
        <authorList>
            <person name="Zhong Y."/>
            <person name="Liu S."/>
            <person name="Liu Y."/>
        </authorList>
    </citation>
    <scope>NUCLEOTIDE SEQUENCE</scope>
    <source>
        <strain evidence="1">ZJU_SS_LIU_2023</strain>
    </source>
</reference>
<accession>A0ACC2N4K4</accession>
<keyword evidence="2" id="KW-1185">Reference proteome</keyword>
<protein>
    <submittedName>
        <fullName evidence="1">Uncharacterized protein</fullName>
    </submittedName>
</protein>
<comment type="caution">
    <text evidence="1">The sequence shown here is derived from an EMBL/GenBank/DDBJ whole genome shotgun (WGS) entry which is preliminary data.</text>
</comment>
<dbReference type="EMBL" id="CM056744">
    <property type="protein sequence ID" value="KAJ8665878.1"/>
    <property type="molecule type" value="Genomic_DNA"/>
</dbReference>
<sequence length="452" mass="51950">MKKKRIFVKNGLRLMAKIFIEIRKLNNDIENFKNALQLRYWGEMLTAIKIVAKLLRTVESEYLRTGRVEKVFEQFREVFEEEVVHTLAYTATKSRKKQLRHVPQNEMEPEHFEISMEYVDEKRDLGIQHFSEVRDKYDLAHYMSLLKTTGIMVGEFNGRRPDQTGGCLLADYQNAKSADQESEGFKMLTEDKKQQRLKYKEMEMPGKELKGDGHSFIGKKNEDSIETSLKFRAYFGITTTNKYFFAIPTKTGEEETYMNLYPVYAKLVDECKEIHPIVDVKAIRANKVHHHHATLHGVVIEGEKTGLIAGQLGHSVGTHNAYYKERVDIDDVAITQELEGFAGQSKTLQETTTKTEVAAASLESSADIPFESLPGAHLVLCSDANSSEKYEPVPKKMEKESIINIKSIGDFKPKMNVKNRWSTEEKDAFKMAFNPDHPDTRSIFIFEQNTMH</sequence>
<organism evidence="1 2">
    <name type="scientific">Eretmocerus hayati</name>
    <dbReference type="NCBI Taxonomy" id="131215"/>
    <lineage>
        <taxon>Eukaryota</taxon>
        <taxon>Metazoa</taxon>
        <taxon>Ecdysozoa</taxon>
        <taxon>Arthropoda</taxon>
        <taxon>Hexapoda</taxon>
        <taxon>Insecta</taxon>
        <taxon>Pterygota</taxon>
        <taxon>Neoptera</taxon>
        <taxon>Endopterygota</taxon>
        <taxon>Hymenoptera</taxon>
        <taxon>Apocrita</taxon>
        <taxon>Proctotrupomorpha</taxon>
        <taxon>Chalcidoidea</taxon>
        <taxon>Aphelinidae</taxon>
        <taxon>Aphelininae</taxon>
        <taxon>Eretmocerus</taxon>
    </lineage>
</organism>
<evidence type="ECO:0000313" key="1">
    <source>
        <dbReference type="EMBL" id="KAJ8665878.1"/>
    </source>
</evidence>
<proteinExistence type="predicted"/>